<feature type="transmembrane region" description="Helical" evidence="1">
    <location>
        <begin position="12"/>
        <end position="33"/>
    </location>
</feature>
<keyword evidence="1" id="KW-1133">Transmembrane helix</keyword>
<name>A0A3B0TRA7_9ZZZZ</name>
<dbReference type="GO" id="GO:0005886">
    <property type="term" value="C:plasma membrane"/>
    <property type="evidence" value="ECO:0007669"/>
    <property type="project" value="TreeGrafter"/>
</dbReference>
<protein>
    <submittedName>
        <fullName evidence="2">Cobalt-zinc-cadmium resistance protein CzcA Cation efflux system protein CusA</fullName>
    </submittedName>
</protein>
<dbReference type="InterPro" id="IPR027463">
    <property type="entry name" value="AcrB_DN_DC_subdom"/>
</dbReference>
<organism evidence="2">
    <name type="scientific">hydrothermal vent metagenome</name>
    <dbReference type="NCBI Taxonomy" id="652676"/>
    <lineage>
        <taxon>unclassified sequences</taxon>
        <taxon>metagenomes</taxon>
        <taxon>ecological metagenomes</taxon>
    </lineage>
</organism>
<dbReference type="Gene3D" id="3.30.70.1430">
    <property type="entry name" value="Multidrug efflux transporter AcrB pore domain"/>
    <property type="match status" value="1"/>
</dbReference>
<dbReference type="Gene3D" id="3.30.70.1320">
    <property type="entry name" value="Multidrug efflux transporter AcrB pore domain like"/>
    <property type="match status" value="1"/>
</dbReference>
<evidence type="ECO:0000313" key="2">
    <source>
        <dbReference type="EMBL" id="VAW15947.1"/>
    </source>
</evidence>
<dbReference type="PANTHER" id="PTHR32063">
    <property type="match status" value="1"/>
</dbReference>
<gene>
    <name evidence="2" type="ORF">MNBD_BACTEROID05-1339</name>
</gene>
<keyword evidence="1" id="KW-0472">Membrane</keyword>
<dbReference type="Pfam" id="PF00873">
    <property type="entry name" value="ACR_tran"/>
    <property type="match status" value="1"/>
</dbReference>
<dbReference type="SUPFAM" id="SSF82714">
    <property type="entry name" value="Multidrug efflux transporter AcrB TolC docking domain, DN and DC subdomains"/>
    <property type="match status" value="1"/>
</dbReference>
<reference evidence="2" key="1">
    <citation type="submission" date="2018-06" db="EMBL/GenBank/DDBJ databases">
        <authorList>
            <person name="Zhirakovskaya E."/>
        </authorList>
    </citation>
    <scope>NUCLEOTIDE SEQUENCE</scope>
</reference>
<proteinExistence type="predicted"/>
<dbReference type="PANTHER" id="PTHR32063:SF19">
    <property type="entry name" value="CATION EFFLUX SYSTEM PROTEIN CUSA"/>
    <property type="match status" value="1"/>
</dbReference>
<dbReference type="EMBL" id="UOEN01000297">
    <property type="protein sequence ID" value="VAW15947.1"/>
    <property type="molecule type" value="Genomic_DNA"/>
</dbReference>
<sequence>MINRLIKFFLENKLVTALFVIGVLIWGLAVMPFDVKESIIPRNPVPVDAFPDIGENQQIVFTDWMGRSPQDVEDQITYPLAVALQGIPGVKSIRSYSAFGFSTIYIIFNDNIDFYWSRSRVLERLNSAQKDIPDGLIPVIGPDATALGQIFWYTLEGKGFGLDELRSIQDWYVKYALQSTEGVSEVASVGGFVKEYQIDVDPDAMRAYNVKLKDIIMAVKNANIDVGAKTIESNRVEYVVRGIGFIKNIEDVENIVVKVTDNIPIYVKNVSTQVSLGPELRRGALNKNGADVVGGVVVARY</sequence>
<accession>A0A3B0TRA7</accession>
<dbReference type="Gene3D" id="3.30.2090.10">
    <property type="entry name" value="Multidrug efflux transporter AcrB TolC docking domain, DN and DC subdomains"/>
    <property type="match status" value="1"/>
</dbReference>
<keyword evidence="1" id="KW-0812">Transmembrane</keyword>
<evidence type="ECO:0000256" key="1">
    <source>
        <dbReference type="SAM" id="Phobius"/>
    </source>
</evidence>
<feature type="non-terminal residue" evidence="2">
    <location>
        <position position="301"/>
    </location>
</feature>
<dbReference type="AlphaFoldDB" id="A0A3B0TRA7"/>
<dbReference type="InterPro" id="IPR001036">
    <property type="entry name" value="Acrflvin-R"/>
</dbReference>
<dbReference type="SUPFAM" id="SSF82693">
    <property type="entry name" value="Multidrug efflux transporter AcrB pore domain, PN1, PN2, PC1 and PC2 subdomains"/>
    <property type="match status" value="2"/>
</dbReference>
<dbReference type="GO" id="GO:0042910">
    <property type="term" value="F:xenobiotic transmembrane transporter activity"/>
    <property type="evidence" value="ECO:0007669"/>
    <property type="project" value="TreeGrafter"/>
</dbReference>